<evidence type="ECO:0000313" key="3">
    <source>
        <dbReference type="Proteomes" id="UP000192907"/>
    </source>
</evidence>
<dbReference type="AlphaFoldDB" id="A0A1Y6BKX3"/>
<evidence type="ECO:0000313" key="2">
    <source>
        <dbReference type="EMBL" id="SMF16896.1"/>
    </source>
</evidence>
<name>A0A1Y6BKX3_9BACT</name>
<protein>
    <submittedName>
        <fullName evidence="2">Uncharacterized protein</fullName>
    </submittedName>
</protein>
<organism evidence="2 3">
    <name type="scientific">Pseudobacteriovorax antillogorgiicola</name>
    <dbReference type="NCBI Taxonomy" id="1513793"/>
    <lineage>
        <taxon>Bacteria</taxon>
        <taxon>Pseudomonadati</taxon>
        <taxon>Bdellovibrionota</taxon>
        <taxon>Oligoflexia</taxon>
        <taxon>Oligoflexales</taxon>
        <taxon>Pseudobacteriovoracaceae</taxon>
        <taxon>Pseudobacteriovorax</taxon>
    </lineage>
</organism>
<feature type="region of interest" description="Disordered" evidence="1">
    <location>
        <begin position="79"/>
        <end position="102"/>
    </location>
</feature>
<keyword evidence="3" id="KW-1185">Reference proteome</keyword>
<dbReference type="EMBL" id="FWZT01000006">
    <property type="protein sequence ID" value="SMF16896.1"/>
    <property type="molecule type" value="Genomic_DNA"/>
</dbReference>
<feature type="region of interest" description="Disordered" evidence="1">
    <location>
        <begin position="28"/>
        <end position="55"/>
    </location>
</feature>
<feature type="compositionally biased region" description="Basic and acidic residues" evidence="1">
    <location>
        <begin position="85"/>
        <end position="102"/>
    </location>
</feature>
<dbReference type="RefSeq" id="WP_132317986.1">
    <property type="nucleotide sequence ID" value="NZ_FWZT01000006.1"/>
</dbReference>
<feature type="compositionally biased region" description="Gly residues" evidence="1">
    <location>
        <begin position="34"/>
        <end position="44"/>
    </location>
</feature>
<sequence length="349" mass="38182">MSLLKSLTWGLGGLILCASWGCGTRVGNPMQSGSQGGTGGGGGETPAKPLVPTPPTLSLSFGNLLDGFLEDVLALQRNGGKRNKDRGDRDKENDKNVNDKNRIESQIRDIQEIAQSIDQLLETYQITDFGTFQGQGVDKKQKLKVSDLGEGKYEAVVCEGDKFITRIAWNEKADDIMISASNITLYDQIFEVVDIKYTVQFELESLDFVLADTVAEQFQNADGELEETDQHIEAVVVRELSSTQTLLQSVEGFTTDSPIEGIEYVTGVLVPGDRSQSVYVSYDENCNGSFNEANPAGSWCYSGNIFDEEKAINNAEAQAQWEVIKGLGILSKDKLVIPEAFTKSDQCSF</sequence>
<evidence type="ECO:0000256" key="1">
    <source>
        <dbReference type="SAM" id="MobiDB-lite"/>
    </source>
</evidence>
<gene>
    <name evidence="2" type="ORF">SAMN06296036_10679</name>
</gene>
<accession>A0A1Y6BKX3</accession>
<proteinExistence type="predicted"/>
<dbReference type="Proteomes" id="UP000192907">
    <property type="component" value="Unassembled WGS sequence"/>
</dbReference>
<reference evidence="3" key="1">
    <citation type="submission" date="2017-04" db="EMBL/GenBank/DDBJ databases">
        <authorList>
            <person name="Varghese N."/>
            <person name="Submissions S."/>
        </authorList>
    </citation>
    <scope>NUCLEOTIDE SEQUENCE [LARGE SCALE GENOMIC DNA]</scope>
    <source>
        <strain evidence="3">RKEM611</strain>
    </source>
</reference>